<dbReference type="NCBIfam" id="NF007146">
    <property type="entry name" value="PRK09585.2-6"/>
    <property type="match status" value="1"/>
</dbReference>
<dbReference type="PANTHER" id="PTHR30605:SF0">
    <property type="entry name" value="ANHYDRO-N-ACETYLMURAMIC ACID KINASE"/>
    <property type="match status" value="1"/>
</dbReference>
<keyword evidence="3" id="KW-1185">Reference proteome</keyword>
<dbReference type="Proteomes" id="UP001251870">
    <property type="component" value="Unassembled WGS sequence"/>
</dbReference>
<dbReference type="InterPro" id="IPR005338">
    <property type="entry name" value="Anhydro_N_Ac-Mur_kinase"/>
</dbReference>
<dbReference type="Pfam" id="PF03702">
    <property type="entry name" value="AnmK"/>
    <property type="match status" value="1"/>
</dbReference>
<dbReference type="Gene3D" id="3.30.420.40">
    <property type="match status" value="2"/>
</dbReference>
<keyword evidence="1" id="KW-0119">Carbohydrate metabolism</keyword>
<evidence type="ECO:0000256" key="1">
    <source>
        <dbReference type="HAMAP-Rule" id="MF_01270"/>
    </source>
</evidence>
<dbReference type="EMBL" id="JAVKGR010000004">
    <property type="protein sequence ID" value="MDR8018984.1"/>
    <property type="molecule type" value="Genomic_DNA"/>
</dbReference>
<protein>
    <recommendedName>
        <fullName evidence="1">Anhydro-N-acetylmuramic acid kinase</fullName>
        <ecNumber evidence="1">2.7.1.170</ecNumber>
    </recommendedName>
    <alternativeName>
        <fullName evidence="1">AnhMurNAc kinase</fullName>
    </alternativeName>
</protein>
<keyword evidence="1 2" id="KW-0418">Kinase</keyword>
<sequence>MIIAGLMTGTSADALDVALVEFRTEEPSLGEQASGPTLSMRLLAFREAPLEEELALDILRLLEPDDVPLQLVSSVDARLGQFAADAVEVLCREIGTSCDLVVSHGQTILHDVVDGSVTSTLQLGQPAWIAEATGAPVLSDVRSRDVAAGGQGAPLASILDHLLLANGKTPTALLNLGGIANLTVASPGAETIAFDTGPANALIDLMARRITGDPRGIDHDGALAARGTADPMLLEDLLADPYYAAPAPKSTGKEHFHSDYLDSRLERRRAADPTLDDVDVIATLTTLTARTVARACRDHGVRRVVASGGGTRNPTLMALLRTELEVAFGADVNLRTTDEALALPGDAKEACLMALLGWLSWHSLPATLPSVTGAARGTIAGRLTPGRGPLQLPPPLHRMPTNLRVVGGPRK</sequence>
<dbReference type="GO" id="GO:0016301">
    <property type="term" value="F:kinase activity"/>
    <property type="evidence" value="ECO:0007669"/>
    <property type="project" value="UniProtKB-KW"/>
</dbReference>
<dbReference type="SUPFAM" id="SSF53067">
    <property type="entry name" value="Actin-like ATPase domain"/>
    <property type="match status" value="1"/>
</dbReference>
<dbReference type="EC" id="2.7.1.170" evidence="1"/>
<comment type="similarity">
    <text evidence="1">Belongs to the anhydro-N-acetylmuramic acid kinase family.</text>
</comment>
<dbReference type="PANTHER" id="PTHR30605">
    <property type="entry name" value="ANHYDRO-N-ACETYLMURAMIC ACID KINASE"/>
    <property type="match status" value="1"/>
</dbReference>
<keyword evidence="1 2" id="KW-0808">Transferase</keyword>
<comment type="function">
    <text evidence="1">Catalyzes the specific phosphorylation of 1,6-anhydro-N-acetylmuramic acid (anhMurNAc) with the simultaneous cleavage of the 1,6-anhydro ring, generating MurNAc-6-P. Is required for the utilization of anhMurNAc either imported from the medium or derived from its own cell wall murein, and thus plays a role in cell wall recycling.</text>
</comment>
<comment type="pathway">
    <text evidence="1">Amino-sugar metabolism; 1,6-anhydro-N-acetylmuramate degradation.</text>
</comment>
<keyword evidence="1" id="KW-0067">ATP-binding</keyword>
<dbReference type="InterPro" id="IPR043129">
    <property type="entry name" value="ATPase_NBD"/>
</dbReference>
<comment type="caution">
    <text evidence="2">The sequence shown here is derived from an EMBL/GenBank/DDBJ whole genome shotgun (WGS) entry which is preliminary data.</text>
</comment>
<evidence type="ECO:0000313" key="2">
    <source>
        <dbReference type="EMBL" id="MDR8018984.1"/>
    </source>
</evidence>
<evidence type="ECO:0000313" key="3">
    <source>
        <dbReference type="Proteomes" id="UP001251870"/>
    </source>
</evidence>
<comment type="pathway">
    <text evidence="1">Cell wall biogenesis; peptidoglycan recycling.</text>
</comment>
<organism evidence="2 3">
    <name type="scientific">Nesterenkonia aerolata</name>
    <dbReference type="NCBI Taxonomy" id="3074079"/>
    <lineage>
        <taxon>Bacteria</taxon>
        <taxon>Bacillati</taxon>
        <taxon>Actinomycetota</taxon>
        <taxon>Actinomycetes</taxon>
        <taxon>Micrococcales</taxon>
        <taxon>Micrococcaceae</taxon>
        <taxon>Nesterenkonia</taxon>
    </lineage>
</organism>
<name>A0ABU2DR52_9MICC</name>
<dbReference type="HAMAP" id="MF_01270">
    <property type="entry name" value="AnhMurNAc_kinase"/>
    <property type="match status" value="1"/>
</dbReference>
<gene>
    <name evidence="1" type="primary">anmK</name>
    <name evidence="2" type="ORF">RIL96_05330</name>
</gene>
<proteinExistence type="inferred from homology"/>
<dbReference type="RefSeq" id="WP_310547982.1">
    <property type="nucleotide sequence ID" value="NZ_JAVKGR010000004.1"/>
</dbReference>
<feature type="binding site" evidence="1">
    <location>
        <begin position="9"/>
        <end position="16"/>
    </location>
    <ligand>
        <name>ATP</name>
        <dbReference type="ChEBI" id="CHEBI:30616"/>
    </ligand>
</feature>
<comment type="catalytic activity">
    <reaction evidence="1">
        <text>1,6-anhydro-N-acetyl-beta-muramate + ATP + H2O = N-acetyl-D-muramate 6-phosphate + ADP + H(+)</text>
        <dbReference type="Rhea" id="RHEA:24952"/>
        <dbReference type="ChEBI" id="CHEBI:15377"/>
        <dbReference type="ChEBI" id="CHEBI:15378"/>
        <dbReference type="ChEBI" id="CHEBI:30616"/>
        <dbReference type="ChEBI" id="CHEBI:58690"/>
        <dbReference type="ChEBI" id="CHEBI:58722"/>
        <dbReference type="ChEBI" id="CHEBI:456216"/>
        <dbReference type="EC" id="2.7.1.170"/>
    </reaction>
</comment>
<accession>A0ABU2DR52</accession>
<keyword evidence="1" id="KW-0547">Nucleotide-binding</keyword>
<reference evidence="2 3" key="1">
    <citation type="submission" date="2023-09" db="EMBL/GenBank/DDBJ databases">
        <title>Description of three actinobacteria isolated from air of manufacturing shop in a pharmaceutical factory.</title>
        <authorList>
            <person name="Zhang D.-F."/>
        </authorList>
    </citation>
    <scope>NUCLEOTIDE SEQUENCE [LARGE SCALE GENOMIC DNA]</scope>
    <source>
        <strain evidence="2 3">LY-0111</strain>
    </source>
</reference>